<evidence type="ECO:0000256" key="3">
    <source>
        <dbReference type="ARBA" id="ARBA00022771"/>
    </source>
</evidence>
<organism evidence="6 7">
    <name type="scientific">Penicillium cataractarum</name>
    <dbReference type="NCBI Taxonomy" id="2100454"/>
    <lineage>
        <taxon>Eukaryota</taxon>
        <taxon>Fungi</taxon>
        <taxon>Dikarya</taxon>
        <taxon>Ascomycota</taxon>
        <taxon>Pezizomycotina</taxon>
        <taxon>Eurotiomycetes</taxon>
        <taxon>Eurotiomycetidae</taxon>
        <taxon>Eurotiales</taxon>
        <taxon>Aspergillaceae</taxon>
        <taxon>Penicillium</taxon>
    </lineage>
</organism>
<dbReference type="AlphaFoldDB" id="A0A9W9SJ67"/>
<keyword evidence="3" id="KW-0863">Zinc-finger</keyword>
<reference evidence="6" key="2">
    <citation type="journal article" date="2023" name="IMA Fungus">
        <title>Comparative genomic study of the Penicillium genus elucidates a diverse pangenome and 15 lateral gene transfer events.</title>
        <authorList>
            <person name="Petersen C."/>
            <person name="Sorensen T."/>
            <person name="Nielsen M.R."/>
            <person name="Sondergaard T.E."/>
            <person name="Sorensen J.L."/>
            <person name="Fitzpatrick D.A."/>
            <person name="Frisvad J.C."/>
            <person name="Nielsen K.L."/>
        </authorList>
    </citation>
    <scope>NUCLEOTIDE SEQUENCE</scope>
    <source>
        <strain evidence="6">IBT 29864</strain>
    </source>
</reference>
<comment type="subcellular location">
    <subcellularLocation>
        <location evidence="1">Nucleus</location>
    </subcellularLocation>
</comment>
<evidence type="ECO:0000256" key="5">
    <source>
        <dbReference type="ARBA" id="ARBA00023242"/>
    </source>
</evidence>
<evidence type="ECO:0000256" key="1">
    <source>
        <dbReference type="ARBA" id="ARBA00004123"/>
    </source>
</evidence>
<dbReference type="OrthoDB" id="2677621at2759"/>
<keyword evidence="5" id="KW-0539">Nucleus</keyword>
<name>A0A9W9SJ67_9EURO</name>
<dbReference type="SMART" id="SM00614">
    <property type="entry name" value="ZnF_BED"/>
    <property type="match status" value="1"/>
</dbReference>
<dbReference type="GO" id="GO:0008270">
    <property type="term" value="F:zinc ion binding"/>
    <property type="evidence" value="ECO:0007669"/>
    <property type="project" value="UniProtKB-KW"/>
</dbReference>
<gene>
    <name evidence="6" type="ORF">N7496_005668</name>
</gene>
<dbReference type="PANTHER" id="PTHR46481:SF10">
    <property type="entry name" value="ZINC FINGER BED DOMAIN-CONTAINING PROTEIN 39"/>
    <property type="match status" value="1"/>
</dbReference>
<evidence type="ECO:0008006" key="8">
    <source>
        <dbReference type="Google" id="ProtNLM"/>
    </source>
</evidence>
<proteinExistence type="predicted"/>
<dbReference type="Proteomes" id="UP001147782">
    <property type="component" value="Unassembled WGS sequence"/>
</dbReference>
<dbReference type="PANTHER" id="PTHR46481">
    <property type="entry name" value="ZINC FINGER BED DOMAIN-CONTAINING PROTEIN 4"/>
    <property type="match status" value="1"/>
</dbReference>
<dbReference type="InterPro" id="IPR052035">
    <property type="entry name" value="ZnF_BED_domain_contain"/>
</dbReference>
<evidence type="ECO:0000313" key="7">
    <source>
        <dbReference type="Proteomes" id="UP001147782"/>
    </source>
</evidence>
<evidence type="ECO:0000256" key="4">
    <source>
        <dbReference type="ARBA" id="ARBA00022833"/>
    </source>
</evidence>
<keyword evidence="7" id="KW-1185">Reference proteome</keyword>
<dbReference type="EMBL" id="JAPZBS010000004">
    <property type="protein sequence ID" value="KAJ5378259.1"/>
    <property type="molecule type" value="Genomic_DNA"/>
</dbReference>
<comment type="caution">
    <text evidence="6">The sequence shown here is derived from an EMBL/GenBank/DDBJ whole genome shotgun (WGS) entry which is preliminary data.</text>
</comment>
<keyword evidence="2" id="KW-0479">Metal-binding</keyword>
<dbReference type="GO" id="GO:0005634">
    <property type="term" value="C:nucleus"/>
    <property type="evidence" value="ECO:0007669"/>
    <property type="project" value="UniProtKB-SubCell"/>
</dbReference>
<evidence type="ECO:0000313" key="6">
    <source>
        <dbReference type="EMBL" id="KAJ5378259.1"/>
    </source>
</evidence>
<evidence type="ECO:0000256" key="2">
    <source>
        <dbReference type="ARBA" id="ARBA00022723"/>
    </source>
</evidence>
<protein>
    <recommendedName>
        <fullName evidence="8">BED-type domain-containing protein</fullName>
    </recommendedName>
</protein>
<dbReference type="RefSeq" id="XP_056557122.1">
    <property type="nucleotide sequence ID" value="XM_056698597.1"/>
</dbReference>
<sequence>MKRNIFKGRRNAECWDHFYQVATIQDGSPKVICKNCDHILTHPTDKRRGTSTMNRHYSGPTQSQDIRKAIKNGAYLSSRKASFTPLITFIAASRLPFQLIKYPEFRALLEMARLAPCFPKIPTATTVRRHLQEIVEERQYTLLQKLPNSAKLSIALDCWTSPFRQAFMAITGYFIDQEWNYRELLLGFEPL</sequence>
<dbReference type="GeneID" id="81437776"/>
<reference evidence="6" key="1">
    <citation type="submission" date="2022-11" db="EMBL/GenBank/DDBJ databases">
        <authorList>
            <person name="Petersen C."/>
        </authorList>
    </citation>
    <scope>NUCLEOTIDE SEQUENCE</scope>
    <source>
        <strain evidence="6">IBT 29864</strain>
    </source>
</reference>
<accession>A0A9W9SJ67</accession>
<keyword evidence="4" id="KW-0862">Zinc</keyword>